<reference evidence="4" key="1">
    <citation type="journal article" date="2019" name="Int. J. Syst. Evol. Microbiol.">
        <title>The Global Catalogue of Microorganisms (GCM) 10K type strain sequencing project: providing services to taxonomists for standard genome sequencing and annotation.</title>
        <authorList>
            <consortium name="The Broad Institute Genomics Platform"/>
            <consortium name="The Broad Institute Genome Sequencing Center for Infectious Disease"/>
            <person name="Wu L."/>
            <person name="Ma J."/>
        </authorList>
    </citation>
    <scope>NUCLEOTIDE SEQUENCE [LARGE SCALE GENOMIC DNA]</scope>
    <source>
        <strain evidence="4">KCTC 42398</strain>
    </source>
</reference>
<dbReference type="InterPro" id="IPR050789">
    <property type="entry name" value="Diverse_Enzym_Activities"/>
</dbReference>
<dbReference type="Proteomes" id="UP001597476">
    <property type="component" value="Unassembled WGS sequence"/>
</dbReference>
<dbReference type="PANTHER" id="PTHR43283:SF7">
    <property type="entry name" value="BETA-LACTAMASE-RELATED DOMAIN-CONTAINING PROTEIN"/>
    <property type="match status" value="1"/>
</dbReference>
<protein>
    <submittedName>
        <fullName evidence="3">Serine hydrolase domain-containing protein</fullName>
        <ecNumber evidence="3">3.-.-.-</ecNumber>
    </submittedName>
</protein>
<dbReference type="Gene3D" id="3.40.710.10">
    <property type="entry name" value="DD-peptidase/beta-lactamase superfamily"/>
    <property type="match status" value="1"/>
</dbReference>
<keyword evidence="3" id="KW-0378">Hydrolase</keyword>
<evidence type="ECO:0000313" key="4">
    <source>
        <dbReference type="Proteomes" id="UP001597476"/>
    </source>
</evidence>
<dbReference type="SUPFAM" id="SSF56601">
    <property type="entry name" value="beta-lactamase/transpeptidase-like"/>
    <property type="match status" value="1"/>
</dbReference>
<feature type="chain" id="PRO_5045144104" evidence="1">
    <location>
        <begin position="20"/>
        <end position="362"/>
    </location>
</feature>
<sequence>MKKTIFVLILLFIVSFSCSSVDTTGTPKPSPETGLYFPPINSDTWETTSVAELNWNVAALQPLLDFVEDRGSKAFLILKDGKIVVEWYGNGADAGTNLVWNSAAKNLAAFTTGIAQVEGHLAIDEASNVYLGEGWSHLTPEQESNIKIRHHLTMTTGLDYTVPNNNCTDKDCFEFKNEPGTFWYYHNGAYTILHDIVAGAVNTEFKTYFNEKLRDKIGMQGAWVPFGYNNLYFSTARSMARFGLLNLNKGVWDGEVILNDEAYFNAMTNSSQNLNKAYGYLYWLNGKDSYRGPGLTFEFQGKLIPNAPDDLYAGLGKDDQKMYVLPSQNLVIIRMGDDAGESLLGPSSFDNELWGEINKLVD</sequence>
<dbReference type="EC" id="3.-.-.-" evidence="3"/>
<comment type="caution">
    <text evidence="3">The sequence shown here is derived from an EMBL/GenBank/DDBJ whole genome shotgun (WGS) entry which is preliminary data.</text>
</comment>
<dbReference type="PANTHER" id="PTHR43283">
    <property type="entry name" value="BETA-LACTAMASE-RELATED"/>
    <property type="match status" value="1"/>
</dbReference>
<proteinExistence type="predicted"/>
<keyword evidence="4" id="KW-1185">Reference proteome</keyword>
<keyword evidence="1" id="KW-0732">Signal</keyword>
<organism evidence="3 4">
    <name type="scientific">Hyunsoonleella rubra</name>
    <dbReference type="NCBI Taxonomy" id="1737062"/>
    <lineage>
        <taxon>Bacteria</taxon>
        <taxon>Pseudomonadati</taxon>
        <taxon>Bacteroidota</taxon>
        <taxon>Flavobacteriia</taxon>
        <taxon>Flavobacteriales</taxon>
        <taxon>Flavobacteriaceae</taxon>
    </lineage>
</organism>
<gene>
    <name evidence="3" type="ORF">ACFSR8_13235</name>
</gene>
<feature type="domain" description="Beta-lactamase-related" evidence="2">
    <location>
        <begin position="73"/>
        <end position="334"/>
    </location>
</feature>
<dbReference type="InterPro" id="IPR001466">
    <property type="entry name" value="Beta-lactam-related"/>
</dbReference>
<accession>A0ABW5TEB4</accession>
<dbReference type="InterPro" id="IPR012338">
    <property type="entry name" value="Beta-lactam/transpept-like"/>
</dbReference>
<name>A0ABW5TEB4_9FLAO</name>
<feature type="signal peptide" evidence="1">
    <location>
        <begin position="1"/>
        <end position="19"/>
    </location>
</feature>
<dbReference type="Pfam" id="PF00144">
    <property type="entry name" value="Beta-lactamase"/>
    <property type="match status" value="1"/>
</dbReference>
<evidence type="ECO:0000259" key="2">
    <source>
        <dbReference type="Pfam" id="PF00144"/>
    </source>
</evidence>
<dbReference type="PROSITE" id="PS51257">
    <property type="entry name" value="PROKAR_LIPOPROTEIN"/>
    <property type="match status" value="1"/>
</dbReference>
<evidence type="ECO:0000256" key="1">
    <source>
        <dbReference type="SAM" id="SignalP"/>
    </source>
</evidence>
<dbReference type="GO" id="GO:0016787">
    <property type="term" value="F:hydrolase activity"/>
    <property type="evidence" value="ECO:0007669"/>
    <property type="project" value="UniProtKB-KW"/>
</dbReference>
<evidence type="ECO:0000313" key="3">
    <source>
        <dbReference type="EMBL" id="MFD2727179.1"/>
    </source>
</evidence>
<dbReference type="RefSeq" id="WP_380292789.1">
    <property type="nucleotide sequence ID" value="NZ_JBHULY010000034.1"/>
</dbReference>
<dbReference type="EMBL" id="JBHULY010000034">
    <property type="protein sequence ID" value="MFD2727179.1"/>
    <property type="molecule type" value="Genomic_DNA"/>
</dbReference>